<dbReference type="EMBL" id="SOGT01000015">
    <property type="protein sequence ID" value="TFD23942.1"/>
    <property type="molecule type" value="Genomic_DNA"/>
</dbReference>
<dbReference type="PANTHER" id="PTHR43685">
    <property type="entry name" value="GLYCOSYLTRANSFERASE"/>
    <property type="match status" value="1"/>
</dbReference>
<name>A0A4R8ZCQ5_9MICO</name>
<evidence type="ECO:0000259" key="1">
    <source>
        <dbReference type="Pfam" id="PF00535"/>
    </source>
</evidence>
<dbReference type="AlphaFoldDB" id="A0A4R8ZCQ5"/>
<dbReference type="Pfam" id="PF00535">
    <property type="entry name" value="Glycos_transf_2"/>
    <property type="match status" value="1"/>
</dbReference>
<protein>
    <submittedName>
        <fullName evidence="2">Glycosyltransferase family 2 protein</fullName>
    </submittedName>
</protein>
<keyword evidence="2" id="KW-0808">Transferase</keyword>
<accession>A0A4R8ZCQ5</accession>
<evidence type="ECO:0000313" key="2">
    <source>
        <dbReference type="EMBL" id="TFD23942.1"/>
    </source>
</evidence>
<dbReference type="PANTHER" id="PTHR43685:SF2">
    <property type="entry name" value="GLYCOSYLTRANSFERASE 2-LIKE DOMAIN-CONTAINING PROTEIN"/>
    <property type="match status" value="1"/>
</dbReference>
<dbReference type="OrthoDB" id="3180470at2"/>
<dbReference type="InterPro" id="IPR050834">
    <property type="entry name" value="Glycosyltransf_2"/>
</dbReference>
<comment type="caution">
    <text evidence="2">The sequence shown here is derived from an EMBL/GenBank/DDBJ whole genome shotgun (WGS) entry which is preliminary data.</text>
</comment>
<dbReference type="Gene3D" id="3.90.550.10">
    <property type="entry name" value="Spore Coat Polysaccharide Biosynthesis Protein SpsA, Chain A"/>
    <property type="match status" value="1"/>
</dbReference>
<keyword evidence="3" id="KW-1185">Reference proteome</keyword>
<proteinExistence type="predicted"/>
<dbReference type="SUPFAM" id="SSF53448">
    <property type="entry name" value="Nucleotide-diphospho-sugar transferases"/>
    <property type="match status" value="1"/>
</dbReference>
<gene>
    <name evidence="2" type="ORF">E3T27_14225</name>
</gene>
<dbReference type="CDD" id="cd00761">
    <property type="entry name" value="Glyco_tranf_GTA_type"/>
    <property type="match status" value="1"/>
</dbReference>
<dbReference type="Proteomes" id="UP000298424">
    <property type="component" value="Unassembled WGS sequence"/>
</dbReference>
<dbReference type="InterPro" id="IPR029044">
    <property type="entry name" value="Nucleotide-diphossugar_trans"/>
</dbReference>
<reference evidence="2 3" key="1">
    <citation type="submission" date="2019-03" db="EMBL/GenBank/DDBJ databases">
        <title>Genomics of glacier-inhabiting Cryobacterium strains.</title>
        <authorList>
            <person name="Liu Q."/>
            <person name="Xin Y.-H."/>
        </authorList>
    </citation>
    <scope>NUCLEOTIDE SEQUENCE [LARGE SCALE GENOMIC DNA]</scope>
    <source>
        <strain evidence="2 3">TMT1-1</strain>
    </source>
</reference>
<sequence length="439" mass="47446">MNRQVLQPAMASKQGPDWPGAVWVGEIDAATIAAADAAASVLLACSAGYSRARLLVRDGARIRGFIDVPIEQGKVGFDVMRDRIADLAPAPDVWIPRALPTFTVVVCTRDRPAMLREALRSIVKLDYPHFSVIVVDNASATSATQDLVAQEFQSGLVTVVVEPVPGLSRARNAGLRHATGEFVAYTDDDVVVDRNWLRGLAAGFARGDDVDCVCGLVPSGELRTEVQLYFDGKVTWSRNLRPRKFNLASPPIDLPTFPFSVGEFGTGANFALRRVRGLALGGFDTAFGVGTRTGGGEDLDLFTRVLFSGRSLVVEPAAIVWHRHRDDLAALRIQARGYGIGLGAWLTKVALNSRTAVLAVARCRSAFSVLHAKAPQRTPDSGVQTLAGVGWYEITCIAQGPWQYFRQRWAGEGVLPVELRCSAHDTELALRREGVTTVG</sequence>
<organism evidence="2 3">
    <name type="scientific">Cryobacterium lyxosi</name>
    <dbReference type="NCBI Taxonomy" id="1259228"/>
    <lineage>
        <taxon>Bacteria</taxon>
        <taxon>Bacillati</taxon>
        <taxon>Actinomycetota</taxon>
        <taxon>Actinomycetes</taxon>
        <taxon>Micrococcales</taxon>
        <taxon>Microbacteriaceae</taxon>
        <taxon>Cryobacterium</taxon>
    </lineage>
</organism>
<dbReference type="GO" id="GO:0016740">
    <property type="term" value="F:transferase activity"/>
    <property type="evidence" value="ECO:0007669"/>
    <property type="project" value="UniProtKB-KW"/>
</dbReference>
<dbReference type="InterPro" id="IPR001173">
    <property type="entry name" value="Glyco_trans_2-like"/>
</dbReference>
<feature type="domain" description="Glycosyltransferase 2-like" evidence="1">
    <location>
        <begin position="103"/>
        <end position="252"/>
    </location>
</feature>
<evidence type="ECO:0000313" key="3">
    <source>
        <dbReference type="Proteomes" id="UP000298424"/>
    </source>
</evidence>
<dbReference type="RefSeq" id="WP_134573484.1">
    <property type="nucleotide sequence ID" value="NZ_SOGT01000015.1"/>
</dbReference>